<dbReference type="NCBIfam" id="TIGR01484">
    <property type="entry name" value="HAD-SF-IIB"/>
    <property type="match status" value="1"/>
</dbReference>
<dbReference type="PANTHER" id="PTHR10000:SF55">
    <property type="entry name" value="5-AMINO-6-(5-PHOSPHO-D-RIBITYLAMINO)URACIL PHOSPHATASE YCSE"/>
    <property type="match status" value="1"/>
</dbReference>
<name>A0A917JF38_9ENTE</name>
<reference evidence="1" key="1">
    <citation type="journal article" date="2014" name="Int. J. Syst. Evol. Microbiol.">
        <title>Complete genome sequence of Corynebacterium casei LMG S-19264T (=DSM 44701T), isolated from a smear-ripened cheese.</title>
        <authorList>
            <consortium name="US DOE Joint Genome Institute (JGI-PGF)"/>
            <person name="Walter F."/>
            <person name="Albersmeier A."/>
            <person name="Kalinowski J."/>
            <person name="Ruckert C."/>
        </authorList>
    </citation>
    <scope>NUCLEOTIDE SEQUENCE</scope>
    <source>
        <strain evidence="1">CCM 8433</strain>
    </source>
</reference>
<dbReference type="RefSeq" id="WP_188367324.1">
    <property type="nucleotide sequence ID" value="NZ_BMDT01000004.1"/>
</dbReference>
<accession>A0A917JF38</accession>
<dbReference type="SFLD" id="SFLDS00003">
    <property type="entry name" value="Haloacid_Dehalogenase"/>
    <property type="match status" value="1"/>
</dbReference>
<reference evidence="1" key="2">
    <citation type="submission" date="2020-09" db="EMBL/GenBank/DDBJ databases">
        <authorList>
            <person name="Sun Q."/>
            <person name="Sedlacek I."/>
        </authorList>
    </citation>
    <scope>NUCLEOTIDE SEQUENCE</scope>
    <source>
        <strain evidence="1">CCM 8433</strain>
    </source>
</reference>
<dbReference type="Gene3D" id="3.30.1240.10">
    <property type="match status" value="1"/>
</dbReference>
<dbReference type="PANTHER" id="PTHR10000">
    <property type="entry name" value="PHOSPHOSERINE PHOSPHATASE"/>
    <property type="match status" value="1"/>
</dbReference>
<organism evidence="1 2">
    <name type="scientific">Enterococcus alcedinis</name>
    <dbReference type="NCBI Taxonomy" id="1274384"/>
    <lineage>
        <taxon>Bacteria</taxon>
        <taxon>Bacillati</taxon>
        <taxon>Bacillota</taxon>
        <taxon>Bacilli</taxon>
        <taxon>Lactobacillales</taxon>
        <taxon>Enterococcaceae</taxon>
        <taxon>Enterococcus</taxon>
    </lineage>
</organism>
<dbReference type="NCBIfam" id="TIGR00099">
    <property type="entry name" value="Cof-subfamily"/>
    <property type="match status" value="1"/>
</dbReference>
<dbReference type="SFLD" id="SFLDG01140">
    <property type="entry name" value="C2.B:_Phosphomannomutase_and_P"/>
    <property type="match status" value="1"/>
</dbReference>
<dbReference type="GO" id="GO:0005829">
    <property type="term" value="C:cytosol"/>
    <property type="evidence" value="ECO:0007669"/>
    <property type="project" value="TreeGrafter"/>
</dbReference>
<dbReference type="InterPro" id="IPR000150">
    <property type="entry name" value="Cof"/>
</dbReference>
<dbReference type="CDD" id="cd07516">
    <property type="entry name" value="HAD_Pase"/>
    <property type="match status" value="1"/>
</dbReference>
<comment type="caution">
    <text evidence="1">The sequence shown here is derived from an EMBL/GenBank/DDBJ whole genome shotgun (WGS) entry which is preliminary data.</text>
</comment>
<evidence type="ECO:0000313" key="2">
    <source>
        <dbReference type="Proteomes" id="UP000622610"/>
    </source>
</evidence>
<dbReference type="InterPro" id="IPR023214">
    <property type="entry name" value="HAD_sf"/>
</dbReference>
<dbReference type="SUPFAM" id="SSF56784">
    <property type="entry name" value="HAD-like"/>
    <property type="match status" value="1"/>
</dbReference>
<dbReference type="InterPro" id="IPR036412">
    <property type="entry name" value="HAD-like_sf"/>
</dbReference>
<protein>
    <submittedName>
        <fullName evidence="1">Haloacid dehalogenase</fullName>
    </submittedName>
</protein>
<gene>
    <name evidence="1" type="ORF">GCM10011482_11380</name>
</gene>
<keyword evidence="2" id="KW-1185">Reference proteome</keyword>
<dbReference type="InterPro" id="IPR006379">
    <property type="entry name" value="HAD-SF_hydro_IIB"/>
</dbReference>
<dbReference type="Pfam" id="PF08282">
    <property type="entry name" value="Hydrolase_3"/>
    <property type="match status" value="1"/>
</dbReference>
<proteinExistence type="predicted"/>
<dbReference type="PROSITE" id="PS01229">
    <property type="entry name" value="COF_2"/>
    <property type="match status" value="1"/>
</dbReference>
<dbReference type="Gene3D" id="3.40.50.1000">
    <property type="entry name" value="HAD superfamily/HAD-like"/>
    <property type="match status" value="1"/>
</dbReference>
<dbReference type="Proteomes" id="UP000622610">
    <property type="component" value="Unassembled WGS sequence"/>
</dbReference>
<dbReference type="GO" id="GO:0016791">
    <property type="term" value="F:phosphatase activity"/>
    <property type="evidence" value="ECO:0007669"/>
    <property type="project" value="TreeGrafter"/>
</dbReference>
<dbReference type="GO" id="GO:0000287">
    <property type="term" value="F:magnesium ion binding"/>
    <property type="evidence" value="ECO:0007669"/>
    <property type="project" value="TreeGrafter"/>
</dbReference>
<dbReference type="EMBL" id="BMDT01000004">
    <property type="protein sequence ID" value="GGI65484.1"/>
    <property type="molecule type" value="Genomic_DNA"/>
</dbReference>
<dbReference type="AlphaFoldDB" id="A0A917JF38"/>
<sequence>MIKLIASDMDGTLLDSELNITQENIDAIRYAEQHGVEFMIATGRNRAEALPPLEKAGIKCAMITLNGAHVFDKEGNSLFTTPLDKKEVFEMFDILDEHGIYYELSTQNGTYTNSKESRIEHFSTHIIDAFPHLTQKAAIAMTVAHLEFFPVDVTPNLRDLVHQEDTEILKVICFDKRGPDFLGPAAKKIAKFEDCVVTSSGTNNIEINHKHAQKGIAVTHVANDRQINLENVMTIGDNLNDLSMIQVAGVSFAMGNAVVELHEEAKYVTHENMNSGVGKAIVRAIDEKL</sequence>
<evidence type="ECO:0000313" key="1">
    <source>
        <dbReference type="EMBL" id="GGI65484.1"/>
    </source>
</evidence>